<feature type="region of interest" description="Disordered" evidence="1">
    <location>
        <begin position="389"/>
        <end position="416"/>
    </location>
</feature>
<feature type="region of interest" description="Disordered" evidence="1">
    <location>
        <begin position="1"/>
        <end position="23"/>
    </location>
</feature>
<name>A0ABR2ZXC3_9AGAR</name>
<dbReference type="InterPro" id="IPR023780">
    <property type="entry name" value="Chromo_domain"/>
</dbReference>
<dbReference type="SUPFAM" id="SSF54160">
    <property type="entry name" value="Chromo domain-like"/>
    <property type="match status" value="1"/>
</dbReference>
<feature type="compositionally biased region" description="Polar residues" evidence="1">
    <location>
        <begin position="9"/>
        <end position="19"/>
    </location>
</feature>
<gene>
    <name evidence="3" type="ORF">AAF712_007512</name>
</gene>
<dbReference type="InterPro" id="IPR016197">
    <property type="entry name" value="Chromo-like_dom_sf"/>
</dbReference>
<dbReference type="InterPro" id="IPR040684">
    <property type="entry name" value="HMUDK_hel"/>
</dbReference>
<dbReference type="EMBL" id="JBBXMP010000047">
    <property type="protein sequence ID" value="KAL0065448.1"/>
    <property type="molecule type" value="Genomic_DNA"/>
</dbReference>
<dbReference type="Proteomes" id="UP001437256">
    <property type="component" value="Unassembled WGS sequence"/>
</dbReference>
<dbReference type="InterPro" id="IPR000953">
    <property type="entry name" value="Chromo/chromo_shadow_dom"/>
</dbReference>
<evidence type="ECO:0000313" key="4">
    <source>
        <dbReference type="Proteomes" id="UP001437256"/>
    </source>
</evidence>
<evidence type="ECO:0000259" key="2">
    <source>
        <dbReference type="PROSITE" id="PS50013"/>
    </source>
</evidence>
<sequence>MARTRKSTSRLPTTVTSISAPLPSRSRTKSVEYVSSHKTDLKIQLKSSPSVICIDGIELRPTVVFDTFWRWCAERKAMDDRRRAGQAFPWTECPTLTSKYFCMPYRVLDRGCQYLIREIIEKGSQEPREVVFRVILYDIFTRIETWELLKDALGELTWEGFDRRAYERVLQDALDDGVAIYTGAFFKPTGQRMKTGQPSHHYHLLLLEQLMEGDALLERMRTAEYLEDVYDFIIGFRGMGPFTAYQLLLNLSYSGVMKFGNMDFVVAGIGCVSGLRKMFGKERLARAKAANRDIYVSIMRWMADTQDEHFERLGLEFEGLGMGKGRRRVRLELADIEHSICEVDKYARAIHPRIVNGRKTFRREYAHNPAKILPPVVLPKAWSHSDRKVTRIRPSRRPASSRSSSLETLTVLEEDSPLSSRASSECASSVTLTMSECEVMDMIVDMDDLDADSDRDAEPEDDDDEIIFLSDVVTEVQDCQFFNGIQYLVLLTKPDGQEDEAWLSKDELCAIAKGKDALEEFGGEQYIIEYIADVRDVEDEGKKTRTKKKKKGTSREFLVFWEGYPEDDATWEPEEMLLKDAPASLEKFWKAQARGTRNPK</sequence>
<proteinExistence type="predicted"/>
<evidence type="ECO:0000256" key="1">
    <source>
        <dbReference type="SAM" id="MobiDB-lite"/>
    </source>
</evidence>
<dbReference type="CDD" id="cd00024">
    <property type="entry name" value="CD_CSD"/>
    <property type="match status" value="1"/>
</dbReference>
<dbReference type="Gene3D" id="2.40.50.40">
    <property type="match status" value="1"/>
</dbReference>
<dbReference type="Pfam" id="PF18723">
    <property type="entry name" value="HMUDK_hel"/>
    <property type="match status" value="1"/>
</dbReference>
<dbReference type="Pfam" id="PF00385">
    <property type="entry name" value="Chromo"/>
    <property type="match status" value="1"/>
</dbReference>
<evidence type="ECO:0000313" key="3">
    <source>
        <dbReference type="EMBL" id="KAL0065448.1"/>
    </source>
</evidence>
<dbReference type="PROSITE" id="PS50013">
    <property type="entry name" value="CHROMO_2"/>
    <property type="match status" value="1"/>
</dbReference>
<comment type="caution">
    <text evidence="3">The sequence shown here is derived from an EMBL/GenBank/DDBJ whole genome shotgun (WGS) entry which is preliminary data.</text>
</comment>
<feature type="domain" description="Chromo" evidence="2">
    <location>
        <begin position="526"/>
        <end position="600"/>
    </location>
</feature>
<accession>A0ABR2ZXC3</accession>
<keyword evidence="4" id="KW-1185">Reference proteome</keyword>
<reference evidence="3 4" key="1">
    <citation type="submission" date="2024-05" db="EMBL/GenBank/DDBJ databases">
        <title>A draft genome resource for the thread blight pathogen Marasmius tenuissimus strain MS-2.</title>
        <authorList>
            <person name="Yulfo-Soto G.E."/>
            <person name="Baruah I.K."/>
            <person name="Amoako-Attah I."/>
            <person name="Bukari Y."/>
            <person name="Meinhardt L.W."/>
            <person name="Bailey B.A."/>
            <person name="Cohen S.P."/>
        </authorList>
    </citation>
    <scope>NUCLEOTIDE SEQUENCE [LARGE SCALE GENOMIC DNA]</scope>
    <source>
        <strain evidence="3 4">MS-2</strain>
    </source>
</reference>
<dbReference type="SMART" id="SM00298">
    <property type="entry name" value="CHROMO"/>
    <property type="match status" value="1"/>
</dbReference>
<organism evidence="3 4">
    <name type="scientific">Marasmius tenuissimus</name>
    <dbReference type="NCBI Taxonomy" id="585030"/>
    <lineage>
        <taxon>Eukaryota</taxon>
        <taxon>Fungi</taxon>
        <taxon>Dikarya</taxon>
        <taxon>Basidiomycota</taxon>
        <taxon>Agaricomycotina</taxon>
        <taxon>Agaricomycetes</taxon>
        <taxon>Agaricomycetidae</taxon>
        <taxon>Agaricales</taxon>
        <taxon>Marasmiineae</taxon>
        <taxon>Marasmiaceae</taxon>
        <taxon>Marasmius</taxon>
    </lineage>
</organism>
<protein>
    <recommendedName>
        <fullName evidence="2">Chromo domain-containing protein</fullName>
    </recommendedName>
</protein>